<dbReference type="Gene3D" id="2.115.10.20">
    <property type="entry name" value="Glycosyl hydrolase domain, family 43"/>
    <property type="match status" value="1"/>
</dbReference>
<dbReference type="EMBL" id="ATMH01005143">
    <property type="protein sequence ID" value="EPY28414.1"/>
    <property type="molecule type" value="Genomic_DNA"/>
</dbReference>
<dbReference type="Pfam" id="PF08950">
    <property type="entry name" value="DUF1861"/>
    <property type="match status" value="1"/>
</dbReference>
<protein>
    <submittedName>
        <fullName evidence="1">Uncharacterized protein</fullName>
    </submittedName>
</protein>
<comment type="caution">
    <text evidence="1">The sequence shown here is derived from an EMBL/GenBank/DDBJ whole genome shotgun (WGS) entry which is preliminary data.</text>
</comment>
<proteinExistence type="predicted"/>
<evidence type="ECO:0000313" key="3">
    <source>
        <dbReference type="Proteomes" id="UP000015354"/>
    </source>
</evidence>
<sequence>MGIFQFKSCSLMPEKDEFEATKQIYEKKLLTFKGVNDYSVYNCSIPFTHGGKKYIYGRVEKFDEWVHSNSMLFEMVAPDVYERVPNALTFNLEDPFVVKIHGEMVFGGTHVTKNGGSVSGYCCEFYRGTPDNLKYFTSGPAMMKDIRLIELADKRIGVFTHFRTEGSCLTGFATIDKIEELTVDVINSAKLINHRPFGDAWGGPNQVYLLSNGMLGCISHHGYLLDQENDVQLRIYCCTSYVFDPATYDVHAFKIIGTKGCFPPCEAKLPRLIDCAFVSGIEMRSDGKCDLYSGLGDSHEGRIVIDYPFAGFGDIVSDVDF</sequence>
<reference evidence="1" key="2">
    <citation type="submission" date="2013-03" db="EMBL/GenBank/DDBJ databases">
        <authorList>
            <person name="Motta M.C.M."/>
            <person name="Martins A.C.A."/>
            <person name="Preta C.M.C.C."/>
            <person name="Silva R."/>
            <person name="de Souza S.S."/>
            <person name="Klein C.C."/>
            <person name="de Almeida L.G.P."/>
            <person name="Cunha O.L."/>
            <person name="Colabardini A.C."/>
            <person name="Lima B.A."/>
            <person name="Machado C.R."/>
            <person name="Soares C.M.A."/>
            <person name="de Menezes C.B.A."/>
            <person name="Bartolomeu D.C."/>
            <person name="Grisard E.C."/>
            <person name="Fantinatti-Garboggini F."/>
            <person name="Rodrigues-Luiz G.F."/>
            <person name="Wagner G."/>
            <person name="Goldman G.H."/>
            <person name="Fietto J.L.R."/>
            <person name="Ciapina L.P."/>
            <person name="Brocchi M."/>
            <person name="Elias M.C."/>
            <person name="Goldman M.H.S."/>
            <person name="Sagot M.-F."/>
            <person name="Pereira M."/>
            <person name="Stoco P.H."/>
            <person name="Teixeira S.M.R."/>
            <person name="de Mendonca-Neto R.P."/>
            <person name="Maciel T.E.F."/>
            <person name="Mendes T.A.O."/>
            <person name="Urmenyi T.P."/>
            <person name="Teixeira M.M.G."/>
            <person name="de Camargo E.F.P."/>
            <person name="de Sousa W."/>
            <person name="Schenkman S."/>
            <person name="de Vasconcelos A.T.R."/>
        </authorList>
    </citation>
    <scope>NUCLEOTIDE SEQUENCE</scope>
</reference>
<reference evidence="1 3" key="1">
    <citation type="journal article" date="2013" name="PLoS ONE">
        <title>Predicting the Proteins of Angomonas deanei, Strigomonas culicis and Their Respective Endosymbionts Reveals New Aspects of the Trypanosomatidae Family.</title>
        <authorList>
            <person name="Motta M.C."/>
            <person name="Martins A.C."/>
            <person name="de Souza S.S."/>
            <person name="Catta-Preta C.M."/>
            <person name="Silva R."/>
            <person name="Klein C.C."/>
            <person name="de Almeida L.G."/>
            <person name="de Lima Cunha O."/>
            <person name="Ciapina L.P."/>
            <person name="Brocchi M."/>
            <person name="Colabardini A.C."/>
            <person name="de Araujo Lima B."/>
            <person name="Machado C.R."/>
            <person name="de Almeida Soares C.M."/>
            <person name="Probst C.M."/>
            <person name="de Menezes C.B."/>
            <person name="Thompson C.E."/>
            <person name="Bartholomeu D.C."/>
            <person name="Gradia D.F."/>
            <person name="Pavoni D.P."/>
            <person name="Grisard E.C."/>
            <person name="Fantinatti-Garboggini F."/>
            <person name="Marchini F.K."/>
            <person name="Rodrigues-Luiz G.F."/>
            <person name="Wagner G."/>
            <person name="Goldman G.H."/>
            <person name="Fietto J.L."/>
            <person name="Elias M.C."/>
            <person name="Goldman M.H."/>
            <person name="Sagot M.F."/>
            <person name="Pereira M."/>
            <person name="Stoco P.H."/>
            <person name="de Mendonca-Neto R.P."/>
            <person name="Teixeira S.M."/>
            <person name="Maciel T.E."/>
            <person name="de Oliveira Mendes T.A."/>
            <person name="Urmenyi T.P."/>
            <person name="de Souza W."/>
            <person name="Schenkman S."/>
            <person name="de Vasconcelos A.T."/>
        </authorList>
    </citation>
    <scope>NUCLEOTIDE SEQUENCE [LARGE SCALE GENOMIC DNA]</scope>
</reference>
<dbReference type="PANTHER" id="PTHR37036:SF2">
    <property type="entry name" value="DUF1861 FAMILY PROTEIN"/>
    <property type="match status" value="1"/>
</dbReference>
<dbReference type="SUPFAM" id="SSF75005">
    <property type="entry name" value="Arabinanase/levansucrase/invertase"/>
    <property type="match status" value="1"/>
</dbReference>
<dbReference type="InterPro" id="IPR015045">
    <property type="entry name" value="MPT-1-like_LmxM"/>
</dbReference>
<dbReference type="Proteomes" id="UP000015354">
    <property type="component" value="Unassembled WGS sequence"/>
</dbReference>
<dbReference type="OrthoDB" id="275444at2759"/>
<evidence type="ECO:0000313" key="1">
    <source>
        <dbReference type="EMBL" id="EPY28414.1"/>
    </source>
</evidence>
<evidence type="ECO:0000313" key="2">
    <source>
        <dbReference type="EMBL" id="EPY36432.1"/>
    </source>
</evidence>
<organism evidence="1 3">
    <name type="scientific">Strigomonas culicis</name>
    <dbReference type="NCBI Taxonomy" id="28005"/>
    <lineage>
        <taxon>Eukaryota</taxon>
        <taxon>Discoba</taxon>
        <taxon>Euglenozoa</taxon>
        <taxon>Kinetoplastea</taxon>
        <taxon>Metakinetoplastina</taxon>
        <taxon>Trypanosomatida</taxon>
        <taxon>Trypanosomatidae</taxon>
        <taxon>Strigomonadinae</taxon>
        <taxon>Strigomonas</taxon>
    </lineage>
</organism>
<dbReference type="PANTHER" id="PTHR37036">
    <property type="match status" value="1"/>
</dbReference>
<dbReference type="AlphaFoldDB" id="S9UI41"/>
<gene>
    <name evidence="2" type="ORF">STCU_00588</name>
    <name evidence="1" type="ORF">STCU_05143</name>
</gene>
<keyword evidence="3" id="KW-1185">Reference proteome</keyword>
<dbReference type="EMBL" id="ATMH01000588">
    <property type="protein sequence ID" value="EPY36432.1"/>
    <property type="molecule type" value="Genomic_DNA"/>
</dbReference>
<accession>S9UI41</accession>
<dbReference type="InterPro" id="IPR023296">
    <property type="entry name" value="Glyco_hydro_beta-prop_sf"/>
</dbReference>
<name>S9UI41_9TRYP</name>